<dbReference type="InterPro" id="IPR026017">
    <property type="entry name" value="Lumazine-bd_dom"/>
</dbReference>
<dbReference type="NCBIfam" id="TIGR00187">
    <property type="entry name" value="ribE"/>
    <property type="match status" value="1"/>
</dbReference>
<comment type="subunit">
    <text evidence="4">Homotrimer.</text>
</comment>
<dbReference type="InterPro" id="IPR017938">
    <property type="entry name" value="Riboflavin_synthase-like_b-brl"/>
</dbReference>
<dbReference type="Pfam" id="PF00677">
    <property type="entry name" value="Lum_binding"/>
    <property type="match status" value="2"/>
</dbReference>
<keyword evidence="7" id="KW-0686">Riboflavin biosynthesis</keyword>
<dbReference type="InterPro" id="IPR023366">
    <property type="entry name" value="ATP_synth_asu-like_sf"/>
</dbReference>
<evidence type="ECO:0000256" key="1">
    <source>
        <dbReference type="ARBA" id="ARBA00000968"/>
    </source>
</evidence>
<keyword evidence="14" id="KW-1185">Reference proteome</keyword>
<organism evidence="13 14">
    <name type="scientific">Caldibacillus thermoamylovorans</name>
    <dbReference type="NCBI Taxonomy" id="35841"/>
    <lineage>
        <taxon>Bacteria</taxon>
        <taxon>Bacillati</taxon>
        <taxon>Bacillota</taxon>
        <taxon>Bacilli</taxon>
        <taxon>Bacillales</taxon>
        <taxon>Bacillaceae</taxon>
        <taxon>Caldibacillus</taxon>
    </lineage>
</organism>
<accession>A0A090J109</accession>
<evidence type="ECO:0000256" key="9">
    <source>
        <dbReference type="ARBA" id="ARBA00022737"/>
    </source>
</evidence>
<gene>
    <name evidence="13" type="primary">ribE</name>
    <name evidence="13" type="ORF">BT1A1_2505</name>
</gene>
<dbReference type="FunFam" id="2.40.30.20:FF:000003">
    <property type="entry name" value="Riboflavin synthase, alpha subunit"/>
    <property type="match status" value="1"/>
</dbReference>
<evidence type="ECO:0000256" key="2">
    <source>
        <dbReference type="ARBA" id="ARBA00002803"/>
    </source>
</evidence>
<feature type="repeat" description="Lumazine-binding" evidence="11">
    <location>
        <begin position="1"/>
        <end position="96"/>
    </location>
</feature>
<dbReference type="AlphaFoldDB" id="A0A090J109"/>
<dbReference type="PANTHER" id="PTHR21098:SF12">
    <property type="entry name" value="RIBOFLAVIN SYNTHASE"/>
    <property type="match status" value="1"/>
</dbReference>
<sequence>MFTGIIEELGTIQRVKSRGNTLVLNIQAKKVLEDIKLGDSISVNGVCLTVTELTHDSFFLDVMPETFHSTSLSNLQQGSLVNLERAMSSNGRFGGHFVTGHVDTVGQIVKRERKENAVYFDIQFPYEYSHLPLYKGSIALDGTSLTIFGTSNNQLTVSIIPHTAKESVLGTKKVGDKVNIEFDLIGKYVYSFMERKDSHNYKDKISIDFLKENGFM</sequence>
<dbReference type="GO" id="GO:0009231">
    <property type="term" value="P:riboflavin biosynthetic process"/>
    <property type="evidence" value="ECO:0007669"/>
    <property type="project" value="UniProtKB-KW"/>
</dbReference>
<comment type="pathway">
    <text evidence="3">Cofactor biosynthesis; riboflavin biosynthesis; riboflavin from 2-hydroxy-3-oxobutyl phosphate and 5-amino-6-(D-ribitylamino)uracil: step 2/2.</text>
</comment>
<evidence type="ECO:0000256" key="11">
    <source>
        <dbReference type="PROSITE-ProRule" id="PRU00524"/>
    </source>
</evidence>
<dbReference type="CDD" id="cd00402">
    <property type="entry name" value="Riboflavin_synthase_like"/>
    <property type="match status" value="1"/>
</dbReference>
<feature type="domain" description="Lumazine-binding" evidence="12">
    <location>
        <begin position="1"/>
        <end position="96"/>
    </location>
</feature>
<feature type="repeat" description="Lumazine-binding" evidence="11">
    <location>
        <begin position="97"/>
        <end position="193"/>
    </location>
</feature>
<evidence type="ECO:0000256" key="8">
    <source>
        <dbReference type="ARBA" id="ARBA00022679"/>
    </source>
</evidence>
<dbReference type="EMBL" id="CCRF01000068">
    <property type="protein sequence ID" value="CEE02323.1"/>
    <property type="molecule type" value="Genomic_DNA"/>
</dbReference>
<evidence type="ECO:0000313" key="13">
    <source>
        <dbReference type="EMBL" id="CEE02323.1"/>
    </source>
</evidence>
<dbReference type="RefSeq" id="WP_034771705.1">
    <property type="nucleotide sequence ID" value="NZ_CCRF01000068.1"/>
</dbReference>
<dbReference type="NCBIfam" id="NF009566">
    <property type="entry name" value="PRK13020.1"/>
    <property type="match status" value="1"/>
</dbReference>
<evidence type="ECO:0000256" key="5">
    <source>
        <dbReference type="ARBA" id="ARBA00012827"/>
    </source>
</evidence>
<evidence type="ECO:0000256" key="10">
    <source>
        <dbReference type="NCBIfam" id="TIGR00187"/>
    </source>
</evidence>
<evidence type="ECO:0000313" key="14">
    <source>
        <dbReference type="Proteomes" id="UP000040576"/>
    </source>
</evidence>
<reference evidence="13 14" key="1">
    <citation type="submission" date="2014-07" db="EMBL/GenBank/DDBJ databases">
        <authorList>
            <person name="Wibberg Daniel"/>
        </authorList>
    </citation>
    <scope>NUCLEOTIDE SEQUENCE [LARGE SCALE GENOMIC DNA]</scope>
</reference>
<dbReference type="InterPro" id="IPR001783">
    <property type="entry name" value="Lumazine-bd"/>
</dbReference>
<comment type="function">
    <text evidence="2">Catalyzes the dismutation of two molecules of 6,7-dimethyl-8-ribityllumazine, resulting in the formation of riboflavin and 5-amino-6-(D-ribitylamino)uracil.</text>
</comment>
<proteinExistence type="predicted"/>
<dbReference type="NCBIfam" id="NF006767">
    <property type="entry name" value="PRK09289.1"/>
    <property type="match status" value="1"/>
</dbReference>
<dbReference type="SUPFAM" id="SSF63380">
    <property type="entry name" value="Riboflavin synthase domain-like"/>
    <property type="match status" value="2"/>
</dbReference>
<keyword evidence="8 13" id="KW-0808">Transferase</keyword>
<dbReference type="FunFam" id="2.40.30.20:FF:000004">
    <property type="entry name" value="Riboflavin synthase, alpha subunit"/>
    <property type="match status" value="1"/>
</dbReference>
<name>A0A090J109_9BACI</name>
<comment type="catalytic activity">
    <reaction evidence="1">
        <text>2 6,7-dimethyl-8-(1-D-ribityl)lumazine + H(+) = 5-amino-6-(D-ribitylamino)uracil + riboflavin</text>
        <dbReference type="Rhea" id="RHEA:20772"/>
        <dbReference type="ChEBI" id="CHEBI:15378"/>
        <dbReference type="ChEBI" id="CHEBI:15934"/>
        <dbReference type="ChEBI" id="CHEBI:57986"/>
        <dbReference type="ChEBI" id="CHEBI:58201"/>
        <dbReference type="EC" id="2.5.1.9"/>
    </reaction>
</comment>
<evidence type="ECO:0000256" key="7">
    <source>
        <dbReference type="ARBA" id="ARBA00022619"/>
    </source>
</evidence>
<feature type="domain" description="Lumazine-binding" evidence="12">
    <location>
        <begin position="97"/>
        <end position="193"/>
    </location>
</feature>
<dbReference type="GO" id="GO:0004746">
    <property type="term" value="F:riboflavin synthase activity"/>
    <property type="evidence" value="ECO:0007669"/>
    <property type="project" value="UniProtKB-UniRule"/>
</dbReference>
<evidence type="ECO:0000256" key="6">
    <source>
        <dbReference type="ARBA" id="ARBA00013950"/>
    </source>
</evidence>
<dbReference type="Proteomes" id="UP000040576">
    <property type="component" value="Unassembled WGS sequence"/>
</dbReference>
<dbReference type="EC" id="2.5.1.9" evidence="5 10"/>
<dbReference type="PANTHER" id="PTHR21098">
    <property type="entry name" value="RIBOFLAVIN SYNTHASE ALPHA CHAIN"/>
    <property type="match status" value="1"/>
</dbReference>
<protein>
    <recommendedName>
        <fullName evidence="6 10">Riboflavin synthase</fullName>
        <ecNumber evidence="5 10">2.5.1.9</ecNumber>
    </recommendedName>
</protein>
<evidence type="ECO:0000256" key="4">
    <source>
        <dbReference type="ARBA" id="ARBA00011233"/>
    </source>
</evidence>
<dbReference type="PIRSF" id="PIRSF000498">
    <property type="entry name" value="Riboflavin_syn_A"/>
    <property type="match status" value="1"/>
</dbReference>
<dbReference type="PROSITE" id="PS51177">
    <property type="entry name" value="LUMAZINE_BIND"/>
    <property type="match status" value="2"/>
</dbReference>
<keyword evidence="9" id="KW-0677">Repeat</keyword>
<dbReference type="Gene3D" id="2.40.30.20">
    <property type="match status" value="2"/>
</dbReference>
<evidence type="ECO:0000259" key="12">
    <source>
        <dbReference type="PROSITE" id="PS51177"/>
    </source>
</evidence>
<evidence type="ECO:0000256" key="3">
    <source>
        <dbReference type="ARBA" id="ARBA00004887"/>
    </source>
</evidence>